<name>A0ABQ8MSH0_LABRO</name>
<evidence type="ECO:0000256" key="2">
    <source>
        <dbReference type="ARBA" id="ARBA00022737"/>
    </source>
</evidence>
<comment type="caution">
    <text evidence="3">The sequence shown here is derived from an EMBL/GenBank/DDBJ whole genome shotgun (WGS) entry which is preliminary data.</text>
</comment>
<gene>
    <name evidence="3" type="ORF">H4Q32_022881</name>
</gene>
<keyword evidence="4" id="KW-1185">Reference proteome</keyword>
<dbReference type="PANTHER" id="PTHR24106">
    <property type="entry name" value="NACHT, LRR AND CARD DOMAINS-CONTAINING"/>
    <property type="match status" value="1"/>
</dbReference>
<accession>A0ABQ8MSH0</accession>
<evidence type="ECO:0000256" key="1">
    <source>
        <dbReference type="ARBA" id="ARBA00022614"/>
    </source>
</evidence>
<proteinExistence type="predicted"/>
<keyword evidence="2" id="KW-0677">Repeat</keyword>
<organism evidence="3 4">
    <name type="scientific">Labeo rohita</name>
    <name type="common">Indian major carp</name>
    <name type="synonym">Cyprinus rohita</name>
    <dbReference type="NCBI Taxonomy" id="84645"/>
    <lineage>
        <taxon>Eukaryota</taxon>
        <taxon>Metazoa</taxon>
        <taxon>Chordata</taxon>
        <taxon>Craniata</taxon>
        <taxon>Vertebrata</taxon>
        <taxon>Euteleostomi</taxon>
        <taxon>Actinopterygii</taxon>
        <taxon>Neopterygii</taxon>
        <taxon>Teleostei</taxon>
        <taxon>Ostariophysi</taxon>
        <taxon>Cypriniformes</taxon>
        <taxon>Cyprinidae</taxon>
        <taxon>Labeoninae</taxon>
        <taxon>Labeonini</taxon>
        <taxon>Labeo</taxon>
    </lineage>
</organism>
<evidence type="ECO:0000313" key="3">
    <source>
        <dbReference type="EMBL" id="KAI2665783.1"/>
    </source>
</evidence>
<protein>
    <submittedName>
        <fullName evidence="3">NACHT, LRR and PYD domains-containing protein 12</fullName>
    </submittedName>
</protein>
<dbReference type="SUPFAM" id="SSF52047">
    <property type="entry name" value="RNI-like"/>
    <property type="match status" value="1"/>
</dbReference>
<dbReference type="EMBL" id="JACTAM010000004">
    <property type="protein sequence ID" value="KAI2665783.1"/>
    <property type="molecule type" value="Genomic_DNA"/>
</dbReference>
<dbReference type="Gene3D" id="3.80.10.10">
    <property type="entry name" value="Ribonuclease Inhibitor"/>
    <property type="match status" value="2"/>
</dbReference>
<dbReference type="InterPro" id="IPR051261">
    <property type="entry name" value="NLR"/>
</dbReference>
<evidence type="ECO:0000313" key="4">
    <source>
        <dbReference type="Proteomes" id="UP000830375"/>
    </source>
</evidence>
<dbReference type="InterPro" id="IPR032675">
    <property type="entry name" value="LRR_dom_sf"/>
</dbReference>
<reference evidence="3 4" key="1">
    <citation type="submission" date="2022-01" db="EMBL/GenBank/DDBJ databases">
        <title>A high-quality chromosome-level genome assembly of rohu carp, Labeo rohita.</title>
        <authorList>
            <person name="Arick M.A. II"/>
            <person name="Hsu C.-Y."/>
            <person name="Magbanua Z."/>
            <person name="Pechanova O."/>
            <person name="Grover C."/>
            <person name="Miller E."/>
            <person name="Thrash A."/>
            <person name="Ezzel L."/>
            <person name="Alam S."/>
            <person name="Benzie J."/>
            <person name="Hamilton M."/>
            <person name="Karsi A."/>
            <person name="Lawrence M.L."/>
            <person name="Peterson D.G."/>
        </authorList>
    </citation>
    <scope>NUCLEOTIDE SEQUENCE [LARGE SCALE GENOMIC DNA]</scope>
    <source>
        <strain evidence="4">BAU-BD-2019</strain>
        <tissue evidence="3">Blood</tissue>
    </source>
</reference>
<dbReference type="Pfam" id="PF13516">
    <property type="entry name" value="LRR_6"/>
    <property type="match status" value="2"/>
</dbReference>
<sequence>MHGEWLGMQDPLVNSHWRFLLNAEVIGALKLCECNLTAQSWESLSSALQSSNSLLRELDLRNSDLQDLKSPNCQLEILRSEKALHRNDSTQLQSKNLNEWIHAVTLYTCMHGEWLGMQDPLVNSHWRFLLNVEVIEAPKLLQCNLTAQSCGSLSSALQSSNSLLRKSNLSNSDLQDSGVKLFFDGLKSPNCQLEILRLCECNFTAQSCESLSSALQSSNSLLRELDLSNSDLQDSGVKLLSDGLKSPNCQLEILRLSGCMVTEEGCGYLSSALSSNPSHLRELDLSYNHPGDSGVKMLSEKLEDPNCTLDKLNKEGRGWTGGHRPANGRYFGTTLLQMKRIYLQ</sequence>
<dbReference type="Proteomes" id="UP000830375">
    <property type="component" value="Unassembled WGS sequence"/>
</dbReference>
<dbReference type="InterPro" id="IPR001611">
    <property type="entry name" value="Leu-rich_rpt"/>
</dbReference>
<dbReference type="SMART" id="SM00368">
    <property type="entry name" value="LRR_RI"/>
    <property type="match status" value="5"/>
</dbReference>
<keyword evidence="1" id="KW-0433">Leucine-rich repeat</keyword>